<keyword evidence="1" id="KW-0805">Transcription regulation</keyword>
<sequence length="266" mass="30039">MPIFFRNTPLQEPFTLDSAGFDWHQEPWDRPEGYPLYHYLQTEQGCGSFAACGRTFLLTEGDGLLIAPFVPHSYHAEGADWITTFVTFTGTLSDTFPSLIQDKVRFFPSSDTGTIRELIRKGADLMAASPVDTAALSVTGYHLMLLLSDKNGGNSAKDHPLYQSYITPALQLIAVHFNEELTASQIAASLHVSQQYLSRLFLRFLGCSVYEYLTFYRISRAKELLLTNRQLQIQVIGQRVGFADASHFTSMFRKLTGMTPRQFRMQ</sequence>
<dbReference type="InterPro" id="IPR018060">
    <property type="entry name" value="HTH_AraC"/>
</dbReference>
<dbReference type="Pfam" id="PF12833">
    <property type="entry name" value="HTH_18"/>
    <property type="match status" value="1"/>
</dbReference>
<dbReference type="InterPro" id="IPR018062">
    <property type="entry name" value="HTH_AraC-typ_CS"/>
</dbReference>
<proteinExistence type="predicted"/>
<dbReference type="Pfam" id="PF02311">
    <property type="entry name" value="AraC_binding"/>
    <property type="match status" value="1"/>
</dbReference>
<dbReference type="Proteomes" id="UP001652432">
    <property type="component" value="Unassembled WGS sequence"/>
</dbReference>
<dbReference type="InterPro" id="IPR003313">
    <property type="entry name" value="AraC-bd"/>
</dbReference>
<reference evidence="5 6" key="1">
    <citation type="journal article" date="2021" name="ISME Commun">
        <title>Automated analysis of genomic sequences facilitates high-throughput and comprehensive description of bacteria.</title>
        <authorList>
            <person name="Hitch T.C.A."/>
        </authorList>
    </citation>
    <scope>NUCLEOTIDE SEQUENCE [LARGE SCALE GENOMIC DNA]</scope>
    <source>
        <strain evidence="5 6">Sanger_18</strain>
    </source>
</reference>
<gene>
    <name evidence="5" type="ORF">OCV77_10350</name>
</gene>
<dbReference type="SUPFAM" id="SSF51215">
    <property type="entry name" value="Regulatory protein AraC"/>
    <property type="match status" value="1"/>
</dbReference>
<evidence type="ECO:0000256" key="3">
    <source>
        <dbReference type="ARBA" id="ARBA00023163"/>
    </source>
</evidence>
<organism evidence="5 6">
    <name type="scientific">Suilimivivens aceti</name>
    <dbReference type="NCBI Taxonomy" id="2981774"/>
    <lineage>
        <taxon>Bacteria</taxon>
        <taxon>Bacillati</taxon>
        <taxon>Bacillota</taxon>
        <taxon>Clostridia</taxon>
        <taxon>Lachnospirales</taxon>
        <taxon>Lachnospiraceae</taxon>
        <taxon>Suilimivivens</taxon>
    </lineage>
</organism>
<evidence type="ECO:0000313" key="5">
    <source>
        <dbReference type="EMBL" id="MCU6744893.1"/>
    </source>
</evidence>
<dbReference type="Gene3D" id="1.10.10.60">
    <property type="entry name" value="Homeodomain-like"/>
    <property type="match status" value="2"/>
</dbReference>
<dbReference type="InterPro" id="IPR009057">
    <property type="entry name" value="Homeodomain-like_sf"/>
</dbReference>
<dbReference type="RefSeq" id="WP_262575001.1">
    <property type="nucleotide sequence ID" value="NZ_JAOQKJ010000007.1"/>
</dbReference>
<dbReference type="EMBL" id="JAOQKJ010000007">
    <property type="protein sequence ID" value="MCU6744893.1"/>
    <property type="molecule type" value="Genomic_DNA"/>
</dbReference>
<dbReference type="PROSITE" id="PS01124">
    <property type="entry name" value="HTH_ARAC_FAMILY_2"/>
    <property type="match status" value="1"/>
</dbReference>
<evidence type="ECO:0000313" key="6">
    <source>
        <dbReference type="Proteomes" id="UP001652432"/>
    </source>
</evidence>
<comment type="caution">
    <text evidence="5">The sequence shown here is derived from an EMBL/GenBank/DDBJ whole genome shotgun (WGS) entry which is preliminary data.</text>
</comment>
<keyword evidence="6" id="KW-1185">Reference proteome</keyword>
<feature type="domain" description="HTH araC/xylS-type" evidence="4">
    <location>
        <begin position="167"/>
        <end position="266"/>
    </location>
</feature>
<dbReference type="SUPFAM" id="SSF46689">
    <property type="entry name" value="Homeodomain-like"/>
    <property type="match status" value="2"/>
</dbReference>
<evidence type="ECO:0000256" key="2">
    <source>
        <dbReference type="ARBA" id="ARBA00023125"/>
    </source>
</evidence>
<dbReference type="Gene3D" id="2.60.120.280">
    <property type="entry name" value="Regulatory protein AraC"/>
    <property type="match status" value="1"/>
</dbReference>
<protein>
    <submittedName>
        <fullName evidence="5">AraC family transcriptional regulator</fullName>
    </submittedName>
</protein>
<dbReference type="PRINTS" id="PR00032">
    <property type="entry name" value="HTHARAC"/>
</dbReference>
<accession>A0ABT2T3T5</accession>
<dbReference type="InterPro" id="IPR037923">
    <property type="entry name" value="HTH-like"/>
</dbReference>
<dbReference type="PANTHER" id="PTHR43280">
    <property type="entry name" value="ARAC-FAMILY TRANSCRIPTIONAL REGULATOR"/>
    <property type="match status" value="1"/>
</dbReference>
<keyword evidence="3" id="KW-0804">Transcription</keyword>
<evidence type="ECO:0000259" key="4">
    <source>
        <dbReference type="PROSITE" id="PS01124"/>
    </source>
</evidence>
<dbReference type="InterPro" id="IPR020449">
    <property type="entry name" value="Tscrpt_reg_AraC-type_HTH"/>
</dbReference>
<name>A0ABT2T3T5_9FIRM</name>
<dbReference type="PROSITE" id="PS00041">
    <property type="entry name" value="HTH_ARAC_FAMILY_1"/>
    <property type="match status" value="1"/>
</dbReference>
<dbReference type="SMART" id="SM00342">
    <property type="entry name" value="HTH_ARAC"/>
    <property type="match status" value="1"/>
</dbReference>
<dbReference type="PANTHER" id="PTHR43280:SF28">
    <property type="entry name" value="HTH-TYPE TRANSCRIPTIONAL ACTIVATOR RHAS"/>
    <property type="match status" value="1"/>
</dbReference>
<keyword evidence="2" id="KW-0238">DNA-binding</keyword>
<evidence type="ECO:0000256" key="1">
    <source>
        <dbReference type="ARBA" id="ARBA00023015"/>
    </source>
</evidence>